<dbReference type="AlphaFoldDB" id="A0AAJ0FA22"/>
<accession>A0AAJ0FA22</accession>
<evidence type="ECO:0000256" key="1">
    <source>
        <dbReference type="SAM" id="MobiDB-lite"/>
    </source>
</evidence>
<comment type="caution">
    <text evidence="2">The sequence shown here is derived from an EMBL/GenBank/DDBJ whole genome shotgun (WGS) entry which is preliminary data.</text>
</comment>
<gene>
    <name evidence="2" type="ORF">QBC47DRAFT_402100</name>
</gene>
<evidence type="ECO:0000313" key="2">
    <source>
        <dbReference type="EMBL" id="KAK1755938.1"/>
    </source>
</evidence>
<feature type="region of interest" description="Disordered" evidence="1">
    <location>
        <begin position="468"/>
        <end position="521"/>
    </location>
</feature>
<proteinExistence type="predicted"/>
<reference evidence="2" key="1">
    <citation type="submission" date="2023-06" db="EMBL/GenBank/DDBJ databases">
        <title>Genome-scale phylogeny and comparative genomics of the fungal order Sordariales.</title>
        <authorList>
            <consortium name="Lawrence Berkeley National Laboratory"/>
            <person name="Hensen N."/>
            <person name="Bonometti L."/>
            <person name="Westerberg I."/>
            <person name="Brannstrom I.O."/>
            <person name="Guillou S."/>
            <person name="Cros-Aarteil S."/>
            <person name="Calhoun S."/>
            <person name="Haridas S."/>
            <person name="Kuo A."/>
            <person name="Mondo S."/>
            <person name="Pangilinan J."/>
            <person name="Riley R."/>
            <person name="Labutti K."/>
            <person name="Andreopoulos B."/>
            <person name="Lipzen A."/>
            <person name="Chen C."/>
            <person name="Yanf M."/>
            <person name="Daum C."/>
            <person name="Ng V."/>
            <person name="Clum A."/>
            <person name="Steindorff A."/>
            <person name="Ohm R."/>
            <person name="Martin F."/>
            <person name="Silar P."/>
            <person name="Natvig D."/>
            <person name="Lalanne C."/>
            <person name="Gautier V."/>
            <person name="Ament-Velasquez S.L."/>
            <person name="Kruys A."/>
            <person name="Hutchinson M.I."/>
            <person name="Powell A.J."/>
            <person name="Barry K."/>
            <person name="Miller A.N."/>
            <person name="Grigoriev I.V."/>
            <person name="Debuchy R."/>
            <person name="Gladieux P."/>
            <person name="Thoren M.H."/>
            <person name="Johannesson H."/>
        </authorList>
    </citation>
    <scope>NUCLEOTIDE SEQUENCE</scope>
    <source>
        <strain evidence="2">PSN4</strain>
    </source>
</reference>
<feature type="region of interest" description="Disordered" evidence="1">
    <location>
        <begin position="1"/>
        <end position="137"/>
    </location>
</feature>
<organism evidence="2 3">
    <name type="scientific">Echria macrotheca</name>
    <dbReference type="NCBI Taxonomy" id="438768"/>
    <lineage>
        <taxon>Eukaryota</taxon>
        <taxon>Fungi</taxon>
        <taxon>Dikarya</taxon>
        <taxon>Ascomycota</taxon>
        <taxon>Pezizomycotina</taxon>
        <taxon>Sordariomycetes</taxon>
        <taxon>Sordariomycetidae</taxon>
        <taxon>Sordariales</taxon>
        <taxon>Schizotheciaceae</taxon>
        <taxon>Echria</taxon>
    </lineage>
</organism>
<feature type="compositionally biased region" description="Polar residues" evidence="1">
    <location>
        <begin position="54"/>
        <end position="64"/>
    </location>
</feature>
<protein>
    <submittedName>
        <fullName evidence="2">Uncharacterized protein</fullName>
    </submittedName>
</protein>
<keyword evidence="3" id="KW-1185">Reference proteome</keyword>
<feature type="compositionally biased region" description="Low complexity" evidence="1">
    <location>
        <begin position="128"/>
        <end position="137"/>
    </location>
</feature>
<evidence type="ECO:0000313" key="3">
    <source>
        <dbReference type="Proteomes" id="UP001239445"/>
    </source>
</evidence>
<sequence>MPPKKAQATKRRSRETGTIAGPSGSPRPKKQRLMRPARPATSRAAQAPPGTAIATAQSNASSNMAMPVPPMSQGGATAGLAQPLPNPQMGSAAGQWPANPAPFPWEDAFFAMPPNGNLPQQRQDRVVAEQPQQQAQADFQYPAEQFSSVPEQAIPQAGPSSLTFQDGVFGNREDRSQAPAHAGQQADFWHPLGLPQYQQPLGVADQQPLGVAGQQPLGIADRQPLGVAGLQQPLGVAQYQQPLGVADHQQPGEAVDFDQFFDLEQAALQQPADFGNGGFQFDNFQPAEIDRRQPFGFANPQRHPEGQMVEHQAVSSLPQSFGAPHVPALYQPYGNQPYGNQPYGNQPYGSQPYGMNAAPVHEPRMEHQDWMATMPNMPVNTTPEWVRNEPLPDPFVQTNDPAAHGNLTGGMPPVSTTDYLLDNLDPRLFDDAQFDLQTTPDLLSHLTREELDQAIEELDRDINALFPENVSLPPNNPPPNNPPNNHARAPQDPNIDSSATRNGRLDWARGLNGQGTPITQDDIQEFLRDWPAYEPGQQSDSAARRA</sequence>
<dbReference type="Proteomes" id="UP001239445">
    <property type="component" value="Unassembled WGS sequence"/>
</dbReference>
<dbReference type="EMBL" id="MU839833">
    <property type="protein sequence ID" value="KAK1755938.1"/>
    <property type="molecule type" value="Genomic_DNA"/>
</dbReference>
<name>A0AAJ0FA22_9PEZI</name>